<accession>A0ABU3N038</accession>
<evidence type="ECO:0008006" key="2">
    <source>
        <dbReference type="Google" id="ProtNLM"/>
    </source>
</evidence>
<evidence type="ECO:0000313" key="1">
    <source>
        <dbReference type="EMBL" id="MDT8757918.1"/>
    </source>
</evidence>
<dbReference type="EMBL" id="JALMLT010000001">
    <property type="protein sequence ID" value="MDT8757918.1"/>
    <property type="molecule type" value="Genomic_DNA"/>
</dbReference>
<protein>
    <recommendedName>
        <fullName evidence="2">Transcriptional regulator</fullName>
    </recommendedName>
</protein>
<reference evidence="1" key="1">
    <citation type="submission" date="2022-04" db="EMBL/GenBank/DDBJ databases">
        <title>Tomato heritable bacteria conferring resistance against bacterial wilt.</title>
        <authorList>
            <person name="Yin J."/>
        </authorList>
    </citation>
    <scope>NUCLEOTIDE SEQUENCE</scope>
    <source>
        <strain evidence="1">Cra20</strain>
    </source>
</reference>
<gene>
    <name evidence="1" type="ORF">MZO42_04345</name>
</gene>
<name>A0ABU3N038_9SPHN</name>
<sequence>MTDSSPRTLAPFAGLRLAPHPDWPPESQYDFLHTLLRTGDVPTAAASVGANASAVTRFRSILGRRSTFARAWRRAVEEARIDALAARVLRRGGLDAPQLARVDAACHGTTKARLALALAWHARHPATDSRHD</sequence>
<comment type="caution">
    <text evidence="1">The sequence shown here is derived from an EMBL/GenBank/DDBJ whole genome shotgun (WGS) entry which is preliminary data.</text>
</comment>
<organism evidence="1">
    <name type="scientific">Sphingomonas psychrotolerans</name>
    <dbReference type="NCBI Taxonomy" id="1327635"/>
    <lineage>
        <taxon>Bacteria</taxon>
        <taxon>Pseudomonadati</taxon>
        <taxon>Pseudomonadota</taxon>
        <taxon>Alphaproteobacteria</taxon>
        <taxon>Sphingomonadales</taxon>
        <taxon>Sphingomonadaceae</taxon>
        <taxon>Sphingomonas</taxon>
    </lineage>
</organism>
<proteinExistence type="predicted"/>